<reference evidence="1" key="2">
    <citation type="submission" date="2015-06" db="UniProtKB">
        <authorList>
            <consortium name="EnsemblMetazoa"/>
        </authorList>
    </citation>
    <scope>IDENTIFICATION</scope>
</reference>
<reference evidence="2" key="1">
    <citation type="submission" date="2011-08" db="EMBL/GenBank/DDBJ databases">
        <authorList>
            <person name="Rombauts S."/>
        </authorList>
    </citation>
    <scope>NUCLEOTIDE SEQUENCE</scope>
    <source>
        <strain evidence="2">London</strain>
    </source>
</reference>
<sequence>MNETCLRDFIQSWPKDIPLKRLVKPAITVHISVEDVAKNQPRPKHLSLITSVVTNFLDNVIPTKSSIQFDDLPYSSNKNAESFYVASLANTAFSLLPSTCTTLGIDSDICKTISSTAPSKINIYWAKSETKSGLSVLTNGQSFIGPEYHNVLVLKPLSLSPSLAFIFFFGDRFQHSSCERDHGKITDHGQGKCLISCIKSNNHLNPIRTNICASKSLPSVHLDLVNHQNINLIRCIDGIIGAAPC</sequence>
<dbReference type="Proteomes" id="UP000015104">
    <property type="component" value="Unassembled WGS sequence"/>
</dbReference>
<evidence type="ECO:0000313" key="1">
    <source>
        <dbReference type="EnsemblMetazoa" id="tetur07g01970.1"/>
    </source>
</evidence>
<dbReference type="EMBL" id="CAEY01001879">
    <property type="status" value="NOT_ANNOTATED_CDS"/>
    <property type="molecule type" value="Genomic_DNA"/>
</dbReference>
<evidence type="ECO:0000313" key="2">
    <source>
        <dbReference type="Proteomes" id="UP000015104"/>
    </source>
</evidence>
<dbReference type="AlphaFoldDB" id="T1K8N4"/>
<dbReference type="EnsemblMetazoa" id="tetur07g01970.1">
    <property type="protein sequence ID" value="tetur07g01970.1"/>
    <property type="gene ID" value="tetur07g01970"/>
</dbReference>
<accession>T1K8N4</accession>
<proteinExistence type="predicted"/>
<name>T1K8N4_TETUR</name>
<organism evidence="1 2">
    <name type="scientific">Tetranychus urticae</name>
    <name type="common">Two-spotted spider mite</name>
    <dbReference type="NCBI Taxonomy" id="32264"/>
    <lineage>
        <taxon>Eukaryota</taxon>
        <taxon>Metazoa</taxon>
        <taxon>Ecdysozoa</taxon>
        <taxon>Arthropoda</taxon>
        <taxon>Chelicerata</taxon>
        <taxon>Arachnida</taxon>
        <taxon>Acari</taxon>
        <taxon>Acariformes</taxon>
        <taxon>Trombidiformes</taxon>
        <taxon>Prostigmata</taxon>
        <taxon>Eleutherengona</taxon>
        <taxon>Raphignathae</taxon>
        <taxon>Tetranychoidea</taxon>
        <taxon>Tetranychidae</taxon>
        <taxon>Tetranychus</taxon>
    </lineage>
</organism>
<dbReference type="HOGENOM" id="CLU_1134805_0_0_1"/>
<protein>
    <submittedName>
        <fullName evidence="1">Uncharacterized protein</fullName>
    </submittedName>
</protein>
<keyword evidence="2" id="KW-1185">Reference proteome</keyword>